<evidence type="ECO:0000256" key="1">
    <source>
        <dbReference type="ARBA" id="ARBA00022729"/>
    </source>
</evidence>
<gene>
    <name evidence="4" type="ORF">AB4875_03190</name>
</gene>
<dbReference type="RefSeq" id="WP_368374597.1">
    <property type="nucleotide sequence ID" value="NZ_JBFRYB010000001.1"/>
</dbReference>
<evidence type="ECO:0000313" key="4">
    <source>
        <dbReference type="EMBL" id="MEX1664476.1"/>
    </source>
</evidence>
<protein>
    <submittedName>
        <fullName evidence="4">Outer membrane beta-barrel protein</fullName>
    </submittedName>
</protein>
<dbReference type="InterPro" id="IPR027385">
    <property type="entry name" value="Beta-barrel_OMP"/>
</dbReference>
<evidence type="ECO:0000256" key="2">
    <source>
        <dbReference type="SAM" id="SignalP"/>
    </source>
</evidence>
<accession>A0ABV3TS95</accession>
<reference evidence="4 5" key="1">
    <citation type="journal article" date="2011" name="Int. J. Syst. Evol. Microbiol.">
        <title>Zhongshania antarctica gen. nov., sp. nov. and Zhongshania guokunii sp. nov., gammaproteobacteria respectively isolated from coastal attached (fast) ice and surface seawater of the Antarctic.</title>
        <authorList>
            <person name="Li H.J."/>
            <person name="Zhang X.Y."/>
            <person name="Chen C.X."/>
            <person name="Zhang Y.J."/>
            <person name="Gao Z.M."/>
            <person name="Yu Y."/>
            <person name="Chen X.L."/>
            <person name="Chen B."/>
            <person name="Zhang Y.Z."/>
        </authorList>
    </citation>
    <scope>NUCLEOTIDE SEQUENCE [LARGE SCALE GENOMIC DNA]</scope>
    <source>
        <strain evidence="4 5">R06B22</strain>
    </source>
</reference>
<keyword evidence="5" id="KW-1185">Reference proteome</keyword>
<dbReference type="Pfam" id="PF13505">
    <property type="entry name" value="OMP_b-brl"/>
    <property type="match status" value="1"/>
</dbReference>
<feature type="signal peptide" evidence="2">
    <location>
        <begin position="1"/>
        <end position="24"/>
    </location>
</feature>
<evidence type="ECO:0000313" key="5">
    <source>
        <dbReference type="Proteomes" id="UP001557484"/>
    </source>
</evidence>
<proteinExistence type="predicted"/>
<dbReference type="EMBL" id="JBFRYB010000001">
    <property type="protein sequence ID" value="MEX1664476.1"/>
    <property type="molecule type" value="Genomic_DNA"/>
</dbReference>
<sequence>MLNKKTILIAAGFTSALAAGPLLAKDFSYTYVEGGFADVEIANDDADQVYLGGSLALDKNIFVRGSLGNLDYNRNQEFDTVTIGVGSASRMSDRSDLVVALDYGFAESESTNPLLDNIDVDTLTGSVMSRTWLTNNIEGNLSAGLAYQDVDGDSDSGAVLGAGLRVYFIPQFSVAANISRSFVGDYDTDSVGINARLQF</sequence>
<keyword evidence="1 2" id="KW-0732">Signal</keyword>
<dbReference type="InterPro" id="IPR011250">
    <property type="entry name" value="OMP/PagP_B-barrel"/>
</dbReference>
<name>A0ABV3TS95_9GAMM</name>
<evidence type="ECO:0000259" key="3">
    <source>
        <dbReference type="Pfam" id="PF13505"/>
    </source>
</evidence>
<comment type="caution">
    <text evidence="4">The sequence shown here is derived from an EMBL/GenBank/DDBJ whole genome shotgun (WGS) entry which is preliminary data.</text>
</comment>
<feature type="domain" description="Outer membrane protein beta-barrel" evidence="3">
    <location>
        <begin position="11"/>
        <end position="199"/>
    </location>
</feature>
<dbReference type="SUPFAM" id="SSF56925">
    <property type="entry name" value="OMPA-like"/>
    <property type="match status" value="1"/>
</dbReference>
<dbReference type="Proteomes" id="UP001557484">
    <property type="component" value="Unassembled WGS sequence"/>
</dbReference>
<feature type="chain" id="PRO_5047222995" evidence="2">
    <location>
        <begin position="25"/>
        <end position="199"/>
    </location>
</feature>
<organism evidence="4 5">
    <name type="scientific">Zhongshania arctica</name>
    <dbReference type="NCBI Taxonomy" id="3238302"/>
    <lineage>
        <taxon>Bacteria</taxon>
        <taxon>Pseudomonadati</taxon>
        <taxon>Pseudomonadota</taxon>
        <taxon>Gammaproteobacteria</taxon>
        <taxon>Cellvibrionales</taxon>
        <taxon>Spongiibacteraceae</taxon>
        <taxon>Zhongshania</taxon>
    </lineage>
</organism>